<feature type="compositionally biased region" description="Polar residues" evidence="1">
    <location>
        <begin position="289"/>
        <end position="304"/>
    </location>
</feature>
<evidence type="ECO:0000313" key="2">
    <source>
        <dbReference type="EMBL" id="GAV08050.1"/>
    </source>
</evidence>
<feature type="compositionally biased region" description="Basic residues" evidence="1">
    <location>
        <begin position="448"/>
        <end position="461"/>
    </location>
</feature>
<feature type="region of interest" description="Disordered" evidence="1">
    <location>
        <begin position="289"/>
        <end position="649"/>
    </location>
</feature>
<feature type="compositionally biased region" description="Basic residues" evidence="1">
    <location>
        <begin position="513"/>
        <end position="522"/>
    </location>
</feature>
<gene>
    <name evidence="2" type="primary">RvY_17801-1</name>
    <name evidence="2" type="synonym">RvY_17801.1</name>
    <name evidence="2" type="ORF">RvY_17801</name>
</gene>
<feature type="compositionally biased region" description="Basic and acidic residues" evidence="1">
    <location>
        <begin position="492"/>
        <end position="512"/>
    </location>
</feature>
<feature type="compositionally biased region" description="Basic and acidic residues" evidence="1">
    <location>
        <begin position="594"/>
        <end position="603"/>
    </location>
</feature>
<protein>
    <submittedName>
        <fullName evidence="2">Uncharacterized protein</fullName>
    </submittedName>
</protein>
<evidence type="ECO:0000313" key="3">
    <source>
        <dbReference type="Proteomes" id="UP000186922"/>
    </source>
</evidence>
<feature type="compositionally biased region" description="Basic and acidic residues" evidence="1">
    <location>
        <begin position="397"/>
        <end position="407"/>
    </location>
</feature>
<accession>A0A1D1W3H0</accession>
<feature type="compositionally biased region" description="Acidic residues" evidence="1">
    <location>
        <begin position="119"/>
        <end position="128"/>
    </location>
</feature>
<reference evidence="2 3" key="1">
    <citation type="journal article" date="2016" name="Nat. Commun.">
        <title>Extremotolerant tardigrade genome and improved radiotolerance of human cultured cells by tardigrade-unique protein.</title>
        <authorList>
            <person name="Hashimoto T."/>
            <person name="Horikawa D.D."/>
            <person name="Saito Y."/>
            <person name="Kuwahara H."/>
            <person name="Kozuka-Hata H."/>
            <person name="Shin-I T."/>
            <person name="Minakuchi Y."/>
            <person name="Ohishi K."/>
            <person name="Motoyama A."/>
            <person name="Aizu T."/>
            <person name="Enomoto A."/>
            <person name="Kondo K."/>
            <person name="Tanaka S."/>
            <person name="Hara Y."/>
            <person name="Koshikawa S."/>
            <person name="Sagara H."/>
            <person name="Miura T."/>
            <person name="Yokobori S."/>
            <person name="Miyagawa K."/>
            <person name="Suzuki Y."/>
            <person name="Kubo T."/>
            <person name="Oyama M."/>
            <person name="Kohara Y."/>
            <person name="Fujiyama A."/>
            <person name="Arakawa K."/>
            <person name="Katayama T."/>
            <person name="Toyoda A."/>
            <person name="Kunieda T."/>
        </authorList>
    </citation>
    <scope>NUCLEOTIDE SEQUENCE [LARGE SCALE GENOMIC DNA]</scope>
    <source>
        <strain evidence="2 3">YOKOZUNA-1</strain>
    </source>
</reference>
<keyword evidence="3" id="KW-1185">Reference proteome</keyword>
<feature type="compositionally biased region" description="Basic residues" evidence="1">
    <location>
        <begin position="572"/>
        <end position="593"/>
    </location>
</feature>
<feature type="compositionally biased region" description="Basic and acidic residues" evidence="1">
    <location>
        <begin position="160"/>
        <end position="169"/>
    </location>
</feature>
<feature type="compositionally biased region" description="Polar residues" evidence="1">
    <location>
        <begin position="208"/>
        <end position="231"/>
    </location>
</feature>
<comment type="caution">
    <text evidence="2">The sequence shown here is derived from an EMBL/GenBank/DDBJ whole genome shotgun (WGS) entry which is preliminary data.</text>
</comment>
<feature type="compositionally biased region" description="Basic and acidic residues" evidence="1">
    <location>
        <begin position="613"/>
        <end position="624"/>
    </location>
</feature>
<name>A0A1D1W3H0_RAMVA</name>
<sequence length="677" mass="75904">MIVAFLRFIECQLVYMRRCAAISESVKANLIKKMKMENLGDLQWPDSNFPYVKILNDEPPVVCPEPVYAKIPPKPAGDGTAFGGIFPMKLKDRNKDKHHSTSDSTQTASGLNKRRKDEDALDSPETEFDIGPHKVVPRKNTFQIDHKRNDGPEDAASSQKLDKSKSAKSVKFEDCFRIPGLHKKHVEKEEEGADKEEEYTTVIEQTKKVTQTSTGSNKVVETKKVTQTSTGNHKENRASQNNTSAVKDSMTGPTHEDAGSTGSEEAQDNVVKRTLTGSINNIKKTLGSLRSSFKRTNPDQNSETALIEEPQQTDENPYVDQAQDNTFFDTDHNREEPFQTDGAQAETQDGGTGMEGGNFRDEPQAKLSGGRATKEALTNIPVKGGRFSSAGQVDPRPQSEVRKKTDENVQADVISREGRQSKQSKHKHESMKNTDENTQVENQEAAKEKKHSKHSHGKTKHSKDENVQAEQEADGEGQEEERRKGSKHKHSRDKDENVQAEADDIRDVSNEKKHSKAKHEKPKRISKDENTQVETAAEGEGKEKKHTKISTDENIQAEDVVPEDEEGTHDQHSRHKHEKTKHKKHRRSHKHKSKEKELKHDYENEGTETADLGEPKPQAEKVSVEELDNGVSMGKAEVPLTDMPEQPFPKKRVSKSIVEVVIHSQRPSAVSLHQTPK</sequence>
<evidence type="ECO:0000256" key="1">
    <source>
        <dbReference type="SAM" id="MobiDB-lite"/>
    </source>
</evidence>
<proteinExistence type="predicted"/>
<organism evidence="2 3">
    <name type="scientific">Ramazzottius varieornatus</name>
    <name type="common">Water bear</name>
    <name type="synonym">Tardigrade</name>
    <dbReference type="NCBI Taxonomy" id="947166"/>
    <lineage>
        <taxon>Eukaryota</taxon>
        <taxon>Metazoa</taxon>
        <taxon>Ecdysozoa</taxon>
        <taxon>Tardigrada</taxon>
        <taxon>Eutardigrada</taxon>
        <taxon>Parachela</taxon>
        <taxon>Hypsibioidea</taxon>
        <taxon>Ramazzottiidae</taxon>
        <taxon>Ramazzottius</taxon>
    </lineage>
</organism>
<feature type="region of interest" description="Disordered" evidence="1">
    <location>
        <begin position="208"/>
        <end position="274"/>
    </location>
</feature>
<dbReference type="EMBL" id="BDGG01000016">
    <property type="protein sequence ID" value="GAV08050.1"/>
    <property type="molecule type" value="Genomic_DNA"/>
</dbReference>
<dbReference type="AlphaFoldDB" id="A0A1D1W3H0"/>
<dbReference type="Proteomes" id="UP000186922">
    <property type="component" value="Unassembled WGS sequence"/>
</dbReference>
<feature type="region of interest" description="Disordered" evidence="1">
    <location>
        <begin position="93"/>
        <end position="169"/>
    </location>
</feature>